<dbReference type="AlphaFoldDB" id="A0A8S9ZUY5"/>
<dbReference type="OrthoDB" id="5908573at2759"/>
<accession>A0A8S9ZUY5</accession>
<protein>
    <submittedName>
        <fullName evidence="1">LIM zinc-binding domain-containing protein</fullName>
    </submittedName>
</protein>
<evidence type="ECO:0000313" key="1">
    <source>
        <dbReference type="EMBL" id="KAF7637018.1"/>
    </source>
</evidence>
<dbReference type="EMBL" id="JABEBT010000024">
    <property type="protein sequence ID" value="KAF7637018.1"/>
    <property type="molecule type" value="Genomic_DNA"/>
</dbReference>
<dbReference type="Proteomes" id="UP000605970">
    <property type="component" value="Unassembled WGS sequence"/>
</dbReference>
<name>A0A8S9ZUY5_9BILA</name>
<evidence type="ECO:0000313" key="2">
    <source>
        <dbReference type="Proteomes" id="UP000605970"/>
    </source>
</evidence>
<proteinExistence type="predicted"/>
<comment type="caution">
    <text evidence="1">The sequence shown here is derived from an EMBL/GenBank/DDBJ whole genome shotgun (WGS) entry which is preliminary data.</text>
</comment>
<keyword evidence="2" id="KW-1185">Reference proteome</keyword>
<sequence>MRWQQKRAVDTVEEVRELGKAALQQMAILEELEFEDLERKTKISDRFSSNKFSPISSTSSGSSFECYKNIVKSPLCPTITSNIPSVQKSLSQTKTANVTNNSTIIEINGKINEKIQNNYSPTQKNKLKENKQEYHLHPHQQNEGNLLLLNNFFLNKRKNYPFQYLIKTKICFKLAAILKNSRFFPKFFKILSNINY</sequence>
<organism evidence="1 2">
    <name type="scientific">Meloidogyne graminicola</name>
    <dbReference type="NCBI Taxonomy" id="189291"/>
    <lineage>
        <taxon>Eukaryota</taxon>
        <taxon>Metazoa</taxon>
        <taxon>Ecdysozoa</taxon>
        <taxon>Nematoda</taxon>
        <taxon>Chromadorea</taxon>
        <taxon>Rhabditida</taxon>
        <taxon>Tylenchina</taxon>
        <taxon>Tylenchomorpha</taxon>
        <taxon>Tylenchoidea</taxon>
        <taxon>Meloidogynidae</taxon>
        <taxon>Meloidogyninae</taxon>
        <taxon>Meloidogyne</taxon>
    </lineage>
</organism>
<gene>
    <name evidence="1" type="ORF">Mgra_00003597</name>
</gene>
<reference evidence="1" key="1">
    <citation type="journal article" date="2020" name="Ecol. Evol.">
        <title>Genome structure and content of the rice root-knot nematode (Meloidogyne graminicola).</title>
        <authorList>
            <person name="Phan N.T."/>
            <person name="Danchin E.G.J."/>
            <person name="Klopp C."/>
            <person name="Perfus-Barbeoch L."/>
            <person name="Kozlowski D.K."/>
            <person name="Koutsovoulos G.D."/>
            <person name="Lopez-Roques C."/>
            <person name="Bouchez O."/>
            <person name="Zahm M."/>
            <person name="Besnard G."/>
            <person name="Bellafiore S."/>
        </authorList>
    </citation>
    <scope>NUCLEOTIDE SEQUENCE</scope>
    <source>
        <strain evidence="1">VN-18</strain>
    </source>
</reference>